<evidence type="ECO:0000313" key="3">
    <source>
        <dbReference type="Proteomes" id="UP000000939"/>
    </source>
</evidence>
<gene>
    <name evidence="2" type="ordered locus">Arnit_1820</name>
</gene>
<accession>D5V1P0</accession>
<evidence type="ECO:0000256" key="1">
    <source>
        <dbReference type="SAM" id="Phobius"/>
    </source>
</evidence>
<organism evidence="2 3">
    <name type="scientific">Arcobacter nitrofigilis (strain ATCC 33309 / DSM 7299 / CCUG 15893 / LMG 7604 / NCTC 12251 / CI)</name>
    <name type="common">Campylobacter nitrofigilis</name>
    <dbReference type="NCBI Taxonomy" id="572480"/>
    <lineage>
        <taxon>Bacteria</taxon>
        <taxon>Pseudomonadati</taxon>
        <taxon>Campylobacterota</taxon>
        <taxon>Epsilonproteobacteria</taxon>
        <taxon>Campylobacterales</taxon>
        <taxon>Arcobacteraceae</taxon>
        <taxon>Arcobacter</taxon>
    </lineage>
</organism>
<dbReference type="RefSeq" id="WP_013135619.1">
    <property type="nucleotide sequence ID" value="NC_014166.1"/>
</dbReference>
<protein>
    <submittedName>
        <fullName evidence="2">Uncharacterized protein</fullName>
    </submittedName>
</protein>
<sequence>MFEHLIIIFMGIVFLIILPIMSTIKYWNYKPYMKYALSLIWISYIVIAYEVFFPRESYYIKNLNKFSNITFSKEIKIIDKYTSFLNIEGEYSSCAIFEIPAKDKVLLSKLKEDKTTTLPNMNNKCSNMINKEFKNNNLVTFKSIDEKNYRQWGFLKNSNKVFFYYKSFGMTNK</sequence>
<reference evidence="2 3" key="1">
    <citation type="journal article" date="2010" name="Stand. Genomic Sci.">
        <title>Complete genome sequence of Arcobacter nitrofigilis type strain (CI).</title>
        <authorList>
            <person name="Pati A."/>
            <person name="Gronow S."/>
            <person name="Lapidus A."/>
            <person name="Copeland A."/>
            <person name="Glavina Del Rio T."/>
            <person name="Nolan M."/>
            <person name="Lucas S."/>
            <person name="Tice H."/>
            <person name="Cheng J.F."/>
            <person name="Han C."/>
            <person name="Chertkov O."/>
            <person name="Bruce D."/>
            <person name="Tapia R."/>
            <person name="Goodwin L."/>
            <person name="Pitluck S."/>
            <person name="Liolios K."/>
            <person name="Ivanova N."/>
            <person name="Mavromatis K."/>
            <person name="Chen A."/>
            <person name="Palaniappan K."/>
            <person name="Land M."/>
            <person name="Hauser L."/>
            <person name="Chang Y.J."/>
            <person name="Jeffries C.D."/>
            <person name="Detter J.C."/>
            <person name="Rohde M."/>
            <person name="Goker M."/>
            <person name="Bristow J."/>
            <person name="Eisen J.A."/>
            <person name="Markowitz V."/>
            <person name="Hugenholtz P."/>
            <person name="Klenk H.P."/>
            <person name="Kyrpides N.C."/>
        </authorList>
    </citation>
    <scope>NUCLEOTIDE SEQUENCE [LARGE SCALE GENOMIC DNA]</scope>
    <source>
        <strain evidence="3">ATCC 33309 / DSM 7299 / CCUG 15893 / LMG 7604 / NCTC 12251 / CI</strain>
    </source>
</reference>
<evidence type="ECO:0000313" key="2">
    <source>
        <dbReference type="EMBL" id="ADG93474.1"/>
    </source>
</evidence>
<dbReference type="HOGENOM" id="CLU_1544471_0_0_7"/>
<keyword evidence="1" id="KW-0812">Transmembrane</keyword>
<dbReference type="OrthoDB" id="1377073at2"/>
<dbReference type="EMBL" id="CP001999">
    <property type="protein sequence ID" value="ADG93474.1"/>
    <property type="molecule type" value="Genomic_DNA"/>
</dbReference>
<name>D5V1P0_ARCNC</name>
<dbReference type="Proteomes" id="UP000000939">
    <property type="component" value="Chromosome"/>
</dbReference>
<feature type="transmembrane region" description="Helical" evidence="1">
    <location>
        <begin position="7"/>
        <end position="29"/>
    </location>
</feature>
<keyword evidence="3" id="KW-1185">Reference proteome</keyword>
<keyword evidence="1" id="KW-1133">Transmembrane helix</keyword>
<dbReference type="KEGG" id="ant:Arnit_1820"/>
<keyword evidence="1" id="KW-0472">Membrane</keyword>
<proteinExistence type="predicted"/>
<feature type="transmembrane region" description="Helical" evidence="1">
    <location>
        <begin position="35"/>
        <end position="53"/>
    </location>
</feature>
<dbReference type="AlphaFoldDB" id="D5V1P0"/>